<keyword evidence="4 5" id="KW-0472">Membrane</keyword>
<dbReference type="PANTHER" id="PTHR37422">
    <property type="entry name" value="TEICHURONIC ACID BIOSYNTHESIS PROTEIN TUAE"/>
    <property type="match status" value="1"/>
</dbReference>
<feature type="transmembrane region" description="Helical" evidence="5">
    <location>
        <begin position="224"/>
        <end position="240"/>
    </location>
</feature>
<evidence type="ECO:0000313" key="7">
    <source>
        <dbReference type="EMBL" id="RSU46772.1"/>
    </source>
</evidence>
<feature type="domain" description="O-antigen ligase-related" evidence="6">
    <location>
        <begin position="228"/>
        <end position="373"/>
    </location>
</feature>
<dbReference type="GO" id="GO:0016020">
    <property type="term" value="C:membrane"/>
    <property type="evidence" value="ECO:0007669"/>
    <property type="project" value="UniProtKB-SubCell"/>
</dbReference>
<feature type="transmembrane region" description="Helical" evidence="5">
    <location>
        <begin position="20"/>
        <end position="39"/>
    </location>
</feature>
<dbReference type="AlphaFoldDB" id="A0A430BDJ9"/>
<gene>
    <name evidence="7" type="ORF">DAH51_25505</name>
</gene>
<protein>
    <recommendedName>
        <fullName evidence="6">O-antigen ligase-related domain-containing protein</fullName>
    </recommendedName>
</protein>
<evidence type="ECO:0000259" key="6">
    <source>
        <dbReference type="Pfam" id="PF04932"/>
    </source>
</evidence>
<dbReference type="RefSeq" id="WP_126000126.1">
    <property type="nucleotide sequence ID" value="NZ_QRAL01000055.1"/>
</dbReference>
<comment type="subcellular location">
    <subcellularLocation>
        <location evidence="1">Membrane</location>
        <topology evidence="1">Multi-pass membrane protein</topology>
    </subcellularLocation>
</comment>
<dbReference type="InterPro" id="IPR051533">
    <property type="entry name" value="WaaL-like"/>
</dbReference>
<organism evidence="7 8">
    <name type="scientific">Sphingobium yanoikuyae</name>
    <name type="common">Sphingomonas yanoikuyae</name>
    <dbReference type="NCBI Taxonomy" id="13690"/>
    <lineage>
        <taxon>Bacteria</taxon>
        <taxon>Pseudomonadati</taxon>
        <taxon>Pseudomonadota</taxon>
        <taxon>Alphaproteobacteria</taxon>
        <taxon>Sphingomonadales</taxon>
        <taxon>Sphingomonadaceae</taxon>
        <taxon>Sphingobium</taxon>
    </lineage>
</organism>
<reference evidence="7 8" key="1">
    <citation type="submission" date="2018-07" db="EMBL/GenBank/DDBJ databases">
        <title>Genomic and Epidemiologic Investigation of an Indolent Hospital Outbreak.</title>
        <authorList>
            <person name="Johnson R.C."/>
            <person name="Deming C."/>
            <person name="Conlan S."/>
            <person name="Zellmer C.J."/>
            <person name="Michelin A.V."/>
            <person name="Lee-Lin S."/>
            <person name="Thomas P.J."/>
            <person name="Park M."/>
            <person name="Weingarten R.A."/>
            <person name="Less J."/>
            <person name="Dekker J.P."/>
            <person name="Frank K.M."/>
            <person name="Musser K.A."/>
            <person name="Mcquiston J.R."/>
            <person name="Henderson D.K."/>
            <person name="Lau A.F."/>
            <person name="Palmore T.N."/>
            <person name="Segre J.A."/>
        </authorList>
    </citation>
    <scope>NUCLEOTIDE SEQUENCE [LARGE SCALE GENOMIC DNA]</scope>
    <source>
        <strain evidence="7 8">SK-NIH.Env6_1116</strain>
    </source>
</reference>
<feature type="transmembrane region" description="Helical" evidence="5">
    <location>
        <begin position="125"/>
        <end position="143"/>
    </location>
</feature>
<evidence type="ECO:0000256" key="4">
    <source>
        <dbReference type="ARBA" id="ARBA00023136"/>
    </source>
</evidence>
<feature type="transmembrane region" description="Helical" evidence="5">
    <location>
        <begin position="45"/>
        <end position="63"/>
    </location>
</feature>
<feature type="transmembrane region" description="Helical" evidence="5">
    <location>
        <begin position="368"/>
        <end position="389"/>
    </location>
</feature>
<evidence type="ECO:0000256" key="1">
    <source>
        <dbReference type="ARBA" id="ARBA00004141"/>
    </source>
</evidence>
<dbReference type="EMBL" id="QRAL01000055">
    <property type="protein sequence ID" value="RSU46772.1"/>
    <property type="molecule type" value="Genomic_DNA"/>
</dbReference>
<comment type="caution">
    <text evidence="7">The sequence shown here is derived from an EMBL/GenBank/DDBJ whole genome shotgun (WGS) entry which is preliminary data.</text>
</comment>
<feature type="transmembrane region" description="Helical" evidence="5">
    <location>
        <begin position="70"/>
        <end position="88"/>
    </location>
</feature>
<sequence>MTNARPSMRPSLTGWRRGSALLLLAIAIILGGGGVRYALMNAAVQLAALALLAVRPACVRTFWQAAPTGLRILLVGTLALPAIQLVPLPPALWQALPGRDLVAESLALAGRPGLWMPLSLDPGRTLVALVGLTAPTILLLLAMDSGKSERALILPGLAALGLANLVLGAGQLISARQALNWFPGGNPHQLYGSFANHNSSGLFLVIALCAAIAMPTPARPARQVIKLAACLLLAMGVLLTQSRSSIMLLILPAIQWLLALGRHQSFNRARRTAILAAAMTIALAGFAVIAMNNARLSQAFDRFDSLHDARGLIWQDSLIAIGRYWPIGSGMGTFDEVFQIDESIENVNRHRAGRAHNDLLELVLESGLAGAILCLGWIAYIGRLTIPLLRDNEDRVTAPAIILIAILLQSFIDYPLRNQAILCIAAPMIALTASESKRIRMK</sequence>
<evidence type="ECO:0000256" key="3">
    <source>
        <dbReference type="ARBA" id="ARBA00022989"/>
    </source>
</evidence>
<dbReference type="PANTHER" id="PTHR37422:SF23">
    <property type="entry name" value="TEICHURONIC ACID BIOSYNTHESIS PROTEIN TUAE"/>
    <property type="match status" value="1"/>
</dbReference>
<proteinExistence type="predicted"/>
<dbReference type="Pfam" id="PF04932">
    <property type="entry name" value="Wzy_C"/>
    <property type="match status" value="1"/>
</dbReference>
<accession>A0A430BDJ9</accession>
<evidence type="ECO:0000256" key="5">
    <source>
        <dbReference type="SAM" id="Phobius"/>
    </source>
</evidence>
<keyword evidence="3 5" id="KW-1133">Transmembrane helix</keyword>
<keyword evidence="2 5" id="KW-0812">Transmembrane</keyword>
<dbReference type="InterPro" id="IPR007016">
    <property type="entry name" value="O-antigen_ligase-rel_domated"/>
</dbReference>
<feature type="transmembrane region" description="Helical" evidence="5">
    <location>
        <begin position="396"/>
        <end position="412"/>
    </location>
</feature>
<evidence type="ECO:0000256" key="2">
    <source>
        <dbReference type="ARBA" id="ARBA00022692"/>
    </source>
</evidence>
<feature type="transmembrane region" description="Helical" evidence="5">
    <location>
        <begin position="273"/>
        <end position="291"/>
    </location>
</feature>
<dbReference type="Proteomes" id="UP000287401">
    <property type="component" value="Unassembled WGS sequence"/>
</dbReference>
<evidence type="ECO:0000313" key="8">
    <source>
        <dbReference type="Proteomes" id="UP000287401"/>
    </source>
</evidence>
<feature type="transmembrane region" description="Helical" evidence="5">
    <location>
        <begin position="194"/>
        <end position="212"/>
    </location>
</feature>
<name>A0A430BDJ9_SPHYA</name>
<feature type="transmembrane region" description="Helical" evidence="5">
    <location>
        <begin position="152"/>
        <end position="174"/>
    </location>
</feature>